<dbReference type="SUPFAM" id="SSF54631">
    <property type="entry name" value="CBS-domain pair"/>
    <property type="match status" value="1"/>
</dbReference>
<gene>
    <name evidence="3" type="ORF">S03H2_42585</name>
</gene>
<dbReference type="PROSITE" id="PS51371">
    <property type="entry name" value="CBS"/>
    <property type="match status" value="1"/>
</dbReference>
<keyword evidence="1" id="KW-0812">Transmembrane</keyword>
<feature type="transmembrane region" description="Helical" evidence="1">
    <location>
        <begin position="191"/>
        <end position="218"/>
    </location>
</feature>
<keyword evidence="1" id="KW-1133">Transmembrane helix</keyword>
<protein>
    <recommendedName>
        <fullName evidence="2">CBS domain-containing protein</fullName>
    </recommendedName>
</protein>
<reference evidence="3" key="1">
    <citation type="journal article" date="2014" name="Front. Microbiol.">
        <title>High frequency of phylogenetically diverse reductive dehalogenase-homologous genes in deep subseafloor sedimentary metagenomes.</title>
        <authorList>
            <person name="Kawai M."/>
            <person name="Futagami T."/>
            <person name="Toyoda A."/>
            <person name="Takaki Y."/>
            <person name="Nishi S."/>
            <person name="Hori S."/>
            <person name="Arai W."/>
            <person name="Tsubouchi T."/>
            <person name="Morono Y."/>
            <person name="Uchiyama I."/>
            <person name="Ito T."/>
            <person name="Fujiyama A."/>
            <person name="Inagaki F."/>
            <person name="Takami H."/>
        </authorList>
    </citation>
    <scope>NUCLEOTIDE SEQUENCE</scope>
    <source>
        <strain evidence="3">Expedition CK06-06</strain>
    </source>
</reference>
<feature type="transmembrane region" description="Helical" evidence="1">
    <location>
        <begin position="83"/>
        <end position="110"/>
    </location>
</feature>
<name>X1I3J8_9ZZZZ</name>
<feature type="domain" description="CBS" evidence="2">
    <location>
        <begin position="11"/>
        <end position="69"/>
    </location>
</feature>
<dbReference type="AlphaFoldDB" id="X1I3J8"/>
<dbReference type="Gene3D" id="3.10.580.10">
    <property type="entry name" value="CBS-domain"/>
    <property type="match status" value="1"/>
</dbReference>
<sequence length="266" mass="29430">EGNDAKTETVISTMYKISPVTLDTPVTEAFNRMRNLNVNVVPVVENEKLVGVCTIHDCWSYIPDQTFDEIGLIPVKNTKVAEFWFASICAIIGFTLGIILPLAGISGFFIGKYSDLMSLLGMGPIVEDPTLVFTLFDIRGSGIMVPFLNLNDPIWIAIDIFSILMLIFSIIGLFSIIYTSFSDTRNLQTGWIIRTVIPGLTVFFMAFEWILFGIAFAITTQPIIAIDAVGLTMSIISMVLFLLAINRDYLFRGIESPEAKTSEVSA</sequence>
<accession>X1I3J8</accession>
<feature type="non-terminal residue" evidence="3">
    <location>
        <position position="1"/>
    </location>
</feature>
<keyword evidence="1" id="KW-0472">Membrane</keyword>
<feature type="transmembrane region" description="Helical" evidence="1">
    <location>
        <begin position="154"/>
        <end position="179"/>
    </location>
</feature>
<proteinExistence type="predicted"/>
<feature type="transmembrane region" description="Helical" evidence="1">
    <location>
        <begin position="224"/>
        <end position="245"/>
    </location>
</feature>
<dbReference type="EMBL" id="BARU01026521">
    <property type="protein sequence ID" value="GAH76287.1"/>
    <property type="molecule type" value="Genomic_DNA"/>
</dbReference>
<dbReference type="InterPro" id="IPR000644">
    <property type="entry name" value="CBS_dom"/>
</dbReference>
<organism evidence="3">
    <name type="scientific">marine sediment metagenome</name>
    <dbReference type="NCBI Taxonomy" id="412755"/>
    <lineage>
        <taxon>unclassified sequences</taxon>
        <taxon>metagenomes</taxon>
        <taxon>ecological metagenomes</taxon>
    </lineage>
</organism>
<evidence type="ECO:0000313" key="3">
    <source>
        <dbReference type="EMBL" id="GAH76287.1"/>
    </source>
</evidence>
<comment type="caution">
    <text evidence="3">The sequence shown here is derived from an EMBL/GenBank/DDBJ whole genome shotgun (WGS) entry which is preliminary data.</text>
</comment>
<dbReference type="InterPro" id="IPR046342">
    <property type="entry name" value="CBS_dom_sf"/>
</dbReference>
<evidence type="ECO:0000259" key="2">
    <source>
        <dbReference type="PROSITE" id="PS51371"/>
    </source>
</evidence>
<dbReference type="Pfam" id="PF00571">
    <property type="entry name" value="CBS"/>
    <property type="match status" value="1"/>
</dbReference>
<evidence type="ECO:0000256" key="1">
    <source>
        <dbReference type="SAM" id="Phobius"/>
    </source>
</evidence>